<feature type="compositionally biased region" description="Low complexity" evidence="3">
    <location>
        <begin position="1"/>
        <end position="17"/>
    </location>
</feature>
<dbReference type="GO" id="GO:0000981">
    <property type="term" value="F:DNA-binding transcription factor activity, RNA polymerase II-specific"/>
    <property type="evidence" value="ECO:0007669"/>
    <property type="project" value="InterPro"/>
</dbReference>
<dbReference type="EMBL" id="JAUJFL010000009">
    <property type="protein sequence ID" value="KAK2597684.1"/>
    <property type="molecule type" value="Genomic_DNA"/>
</dbReference>
<dbReference type="Pfam" id="PF00172">
    <property type="entry name" value="Zn_clus"/>
    <property type="match status" value="1"/>
</dbReference>
<feature type="compositionally biased region" description="Low complexity" evidence="3">
    <location>
        <begin position="145"/>
        <end position="171"/>
    </location>
</feature>
<name>A0AAD9S460_PHOAM</name>
<dbReference type="InterPro" id="IPR050987">
    <property type="entry name" value="AtrR-like"/>
</dbReference>
<feature type="region of interest" description="Disordered" evidence="3">
    <location>
        <begin position="126"/>
        <end position="190"/>
    </location>
</feature>
<dbReference type="InterPro" id="IPR001138">
    <property type="entry name" value="Zn2Cys6_DnaBD"/>
</dbReference>
<organism evidence="5 6">
    <name type="scientific">Phomopsis amygdali</name>
    <name type="common">Fusicoccum amygdali</name>
    <dbReference type="NCBI Taxonomy" id="1214568"/>
    <lineage>
        <taxon>Eukaryota</taxon>
        <taxon>Fungi</taxon>
        <taxon>Dikarya</taxon>
        <taxon>Ascomycota</taxon>
        <taxon>Pezizomycotina</taxon>
        <taxon>Sordariomycetes</taxon>
        <taxon>Sordariomycetidae</taxon>
        <taxon>Diaporthales</taxon>
        <taxon>Diaporthaceae</taxon>
        <taxon>Diaporthe</taxon>
    </lineage>
</organism>
<accession>A0AAD9S460</accession>
<evidence type="ECO:0000256" key="1">
    <source>
        <dbReference type="ARBA" id="ARBA00022723"/>
    </source>
</evidence>
<gene>
    <name evidence="5" type="ORF">N8I77_012453</name>
</gene>
<dbReference type="InterPro" id="IPR036864">
    <property type="entry name" value="Zn2-C6_fun-type_DNA-bd_sf"/>
</dbReference>
<proteinExistence type="predicted"/>
<evidence type="ECO:0000313" key="5">
    <source>
        <dbReference type="EMBL" id="KAK2597684.1"/>
    </source>
</evidence>
<keyword evidence="6" id="KW-1185">Reference proteome</keyword>
<dbReference type="PROSITE" id="PS50048">
    <property type="entry name" value="ZN2_CY6_FUNGAL_2"/>
    <property type="match status" value="1"/>
</dbReference>
<sequence>MRTPAPSAAPSRASVPRSDGRLAVNPRKYHVPQGARKRVSQACTPCNQKRVKCTGEQPCSQCVQSGRKCFYPPPADNVPISRSKLENLIATRDTLQQTLEQAILEVPDVGARMRFQAQLQQVVDSMAPSVASTRDDEQQHMSPATSSSTLGSSPQSSSSQQHRSHQSTHTTGDADAAPTEGSLLQDHDGTKRWLGGTSGATFLDHLKNFMHTLKSALGYNETPTETAPGSSFLASRGQYQTSDSRLLYMPTLDNANAVAQISDEQAERLLFQVNKHVQSPTGQWPCGGIYYFGDLSLQGWKSAQGRELALYHAAFALGTIFSLTTANSRQDGQLGELFLATARKILGDPWDISRYSIRDVPALALMAMYMAEVNRRDNSYNYLSHAMSICCMCGGLRGLSGDEKDIRIVWTLFCLTRDVGCLMGRPPMYPDEAFQLHEPRRVMGLPSPDGLIAHVELARIAGYIVSNTYSIAPTVEADQDLQAQVQEPMNKLEKWRRELPDRLQMPLDLQAQPQIPFHDGMHDDPDELYTDRALCTLHMKCNQLIILTLRPIFFLAVKSYIGGDLIKVPRDIYDHEHISFLQECANAARRNLRLGRHILMRCNPGEKPPGKPIMMDLHHIFNAAVIMLLYQMVFTSFHSGDAPALRTAIQTFEREAQTECLSKTNRNSNIGKGSRPTGYASDCLGVLKDLTELVDRIRPLRFKEHASTSEDEMAWTNGVCLGGDEALEANLAMPFDIEGLYSPLVFPGAPPEGHTHGKVLQMWMDGESTMDAAWDVWHVI</sequence>
<evidence type="ECO:0000313" key="6">
    <source>
        <dbReference type="Proteomes" id="UP001265746"/>
    </source>
</evidence>
<dbReference type="CDD" id="cd00067">
    <property type="entry name" value="GAL4"/>
    <property type="match status" value="1"/>
</dbReference>
<feature type="domain" description="Zn(2)-C6 fungal-type" evidence="4">
    <location>
        <begin position="42"/>
        <end position="71"/>
    </location>
</feature>
<dbReference type="PANTHER" id="PTHR46910:SF39">
    <property type="entry name" value="ZN(II)2CYS6 TRANSCRIPTION FACTOR (EUROFUNG)"/>
    <property type="match status" value="1"/>
</dbReference>
<dbReference type="InterPro" id="IPR007219">
    <property type="entry name" value="XnlR_reg_dom"/>
</dbReference>
<dbReference type="SUPFAM" id="SSF57701">
    <property type="entry name" value="Zn2/Cys6 DNA-binding domain"/>
    <property type="match status" value="1"/>
</dbReference>
<dbReference type="Gene3D" id="4.10.240.10">
    <property type="entry name" value="Zn(2)-C6 fungal-type DNA-binding domain"/>
    <property type="match status" value="1"/>
</dbReference>
<feature type="region of interest" description="Disordered" evidence="3">
    <location>
        <begin position="1"/>
        <end position="22"/>
    </location>
</feature>
<reference evidence="5" key="1">
    <citation type="submission" date="2023-06" db="EMBL/GenBank/DDBJ databases">
        <authorList>
            <person name="Noh H."/>
        </authorList>
    </citation>
    <scope>NUCLEOTIDE SEQUENCE</scope>
    <source>
        <strain evidence="5">DUCC20226</strain>
    </source>
</reference>
<dbReference type="SMART" id="SM00906">
    <property type="entry name" value="Fungal_trans"/>
    <property type="match status" value="1"/>
</dbReference>
<dbReference type="GO" id="GO:0006351">
    <property type="term" value="P:DNA-templated transcription"/>
    <property type="evidence" value="ECO:0007669"/>
    <property type="project" value="InterPro"/>
</dbReference>
<comment type="caution">
    <text evidence="5">The sequence shown here is derived from an EMBL/GenBank/DDBJ whole genome shotgun (WGS) entry which is preliminary data.</text>
</comment>
<dbReference type="CDD" id="cd12148">
    <property type="entry name" value="fungal_TF_MHR"/>
    <property type="match status" value="1"/>
</dbReference>
<keyword evidence="2" id="KW-0539">Nucleus</keyword>
<evidence type="ECO:0000256" key="3">
    <source>
        <dbReference type="SAM" id="MobiDB-lite"/>
    </source>
</evidence>
<evidence type="ECO:0000259" key="4">
    <source>
        <dbReference type="PROSITE" id="PS50048"/>
    </source>
</evidence>
<evidence type="ECO:0000256" key="2">
    <source>
        <dbReference type="ARBA" id="ARBA00023242"/>
    </source>
</evidence>
<dbReference type="Proteomes" id="UP001265746">
    <property type="component" value="Unassembled WGS sequence"/>
</dbReference>
<dbReference type="SMART" id="SM00066">
    <property type="entry name" value="GAL4"/>
    <property type="match status" value="1"/>
</dbReference>
<dbReference type="GO" id="GO:0008270">
    <property type="term" value="F:zinc ion binding"/>
    <property type="evidence" value="ECO:0007669"/>
    <property type="project" value="InterPro"/>
</dbReference>
<keyword evidence="1" id="KW-0479">Metal-binding</keyword>
<protein>
    <recommendedName>
        <fullName evidence="4">Zn(2)-C6 fungal-type domain-containing protein</fullName>
    </recommendedName>
</protein>
<dbReference type="PANTHER" id="PTHR46910">
    <property type="entry name" value="TRANSCRIPTION FACTOR PDR1"/>
    <property type="match status" value="1"/>
</dbReference>
<dbReference type="AlphaFoldDB" id="A0AAD9S460"/>
<dbReference type="GO" id="GO:0003677">
    <property type="term" value="F:DNA binding"/>
    <property type="evidence" value="ECO:0007669"/>
    <property type="project" value="InterPro"/>
</dbReference>